<keyword evidence="6" id="KW-1133">Transmembrane helix</keyword>
<dbReference type="PANTHER" id="PTHR34220">
    <property type="entry name" value="SENSOR HISTIDINE KINASE YPDA"/>
    <property type="match status" value="1"/>
</dbReference>
<name>A0A4R1QS70_9FIRM</name>
<dbReference type="GO" id="GO:0000155">
    <property type="term" value="F:phosphorelay sensor kinase activity"/>
    <property type="evidence" value="ECO:0007669"/>
    <property type="project" value="InterPro"/>
</dbReference>
<dbReference type="PROSITE" id="PS50885">
    <property type="entry name" value="HAMP"/>
    <property type="match status" value="1"/>
</dbReference>
<comment type="caution">
    <text evidence="8">The sequence shown here is derived from an EMBL/GenBank/DDBJ whole genome shotgun (WGS) entry which is preliminary data.</text>
</comment>
<dbReference type="InterPro" id="IPR050640">
    <property type="entry name" value="Bact_2-comp_sensor_kinase"/>
</dbReference>
<keyword evidence="9" id="KW-1185">Reference proteome</keyword>
<gene>
    <name evidence="8" type="ORF">EDD76_111162</name>
</gene>
<evidence type="ECO:0000256" key="3">
    <source>
        <dbReference type="ARBA" id="ARBA00022679"/>
    </source>
</evidence>
<dbReference type="GO" id="GO:0016020">
    <property type="term" value="C:membrane"/>
    <property type="evidence" value="ECO:0007669"/>
    <property type="project" value="UniProtKB-SubCell"/>
</dbReference>
<proteinExistence type="predicted"/>
<dbReference type="SUPFAM" id="SSF55874">
    <property type="entry name" value="ATPase domain of HSP90 chaperone/DNA topoisomerase II/histidine kinase"/>
    <property type="match status" value="1"/>
</dbReference>
<protein>
    <submittedName>
        <fullName evidence="8">Histidine kinase/DNA gyrase B/HSP90-like ATPase</fullName>
    </submittedName>
</protein>
<keyword evidence="4 8" id="KW-0418">Kinase</keyword>
<keyword evidence="5" id="KW-0175">Coiled coil</keyword>
<dbReference type="InterPro" id="IPR003594">
    <property type="entry name" value="HATPase_dom"/>
</dbReference>
<keyword evidence="6" id="KW-0812">Transmembrane</keyword>
<dbReference type="Gene3D" id="3.30.565.10">
    <property type="entry name" value="Histidine kinase-like ATPase, C-terminal domain"/>
    <property type="match status" value="1"/>
</dbReference>
<dbReference type="PANTHER" id="PTHR34220:SF7">
    <property type="entry name" value="SENSOR HISTIDINE KINASE YPDA"/>
    <property type="match status" value="1"/>
</dbReference>
<feature type="domain" description="HAMP" evidence="7">
    <location>
        <begin position="310"/>
        <end position="364"/>
    </location>
</feature>
<evidence type="ECO:0000256" key="4">
    <source>
        <dbReference type="ARBA" id="ARBA00022777"/>
    </source>
</evidence>
<feature type="transmembrane region" description="Helical" evidence="6">
    <location>
        <begin position="288"/>
        <end position="308"/>
    </location>
</feature>
<evidence type="ECO:0000313" key="9">
    <source>
        <dbReference type="Proteomes" id="UP000295718"/>
    </source>
</evidence>
<accession>A0A4R1QS70</accession>
<evidence type="ECO:0000256" key="1">
    <source>
        <dbReference type="ARBA" id="ARBA00004370"/>
    </source>
</evidence>
<feature type="transmembrane region" description="Helical" evidence="6">
    <location>
        <begin position="20"/>
        <end position="43"/>
    </location>
</feature>
<comment type="subcellular location">
    <subcellularLocation>
        <location evidence="1">Membrane</location>
    </subcellularLocation>
</comment>
<keyword evidence="3" id="KW-0808">Transferase</keyword>
<dbReference type="InterPro" id="IPR003660">
    <property type="entry name" value="HAMP_dom"/>
</dbReference>
<reference evidence="8 9" key="1">
    <citation type="submission" date="2019-03" db="EMBL/GenBank/DDBJ databases">
        <title>Genomic Encyclopedia of Type Strains, Phase IV (KMG-IV): sequencing the most valuable type-strain genomes for metagenomic binning, comparative biology and taxonomic classification.</title>
        <authorList>
            <person name="Goeker M."/>
        </authorList>
    </citation>
    <scope>NUCLEOTIDE SEQUENCE [LARGE SCALE GENOMIC DNA]</scope>
    <source>
        <strain evidence="8 9">DSM 100556</strain>
    </source>
</reference>
<evidence type="ECO:0000313" key="8">
    <source>
        <dbReference type="EMBL" id="TCL56668.1"/>
    </source>
</evidence>
<feature type="coiled-coil region" evidence="5">
    <location>
        <begin position="338"/>
        <end position="365"/>
    </location>
</feature>
<evidence type="ECO:0000256" key="6">
    <source>
        <dbReference type="SAM" id="Phobius"/>
    </source>
</evidence>
<keyword evidence="2" id="KW-0597">Phosphoprotein</keyword>
<sequence>MKYRSKKIISKNSDKTITSVLLGSYIRAMLISLLLGFFFFVAITGKEMVYRQNLDNSRILDTFSYFINMQLEDIRKFSYNLVIEEGLQSRLDETGEGKIKQISTFLMNKMAERSEIQSIHIIMEDGAVSEYKQPTFGQDPQELLQRLDIENLKQGKSSYYWEIGKDSAGDQGINTFYLVSSIRSKKSLQHLGYLIVFLDPNLLQKSFDFYLREVGYEVLIKSESGNMISFPAGGEIETYSGKLNFDESPKSLWRLFSTRKYSSQPMESIRGEIYGMTKNSIFRANIEFALIFMLIITMEFIIIVSIIIKKRVTGPLEEIAKRARDIGIQGNLDILFSKEKYYSEADDISKALNEMMEQIKTLIVEVKRREKLQKGLELSVINHQIKPHFLYNTLNAASILISVEEKESANQLIKSLARYYRACLNQGNDMITLTNELEISQEYIKIALIRNPDILRVSYDIDEECREILIPKMTIQTLVENSIKYGIKQMGEPVYVTISAKADGDFTQLCVADNGSGMKKDTIDKVMKGEPLEVQSGFGVKSVVSRISLSYDIKNIADIIAIESKEGEYTKVFLKIPFKAGEKDEE</sequence>
<keyword evidence="6" id="KW-0472">Membrane</keyword>
<evidence type="ECO:0000256" key="5">
    <source>
        <dbReference type="SAM" id="Coils"/>
    </source>
</evidence>
<dbReference type="STRING" id="1469948.GCA_000732725_01650"/>
<dbReference type="Gene3D" id="6.10.340.10">
    <property type="match status" value="1"/>
</dbReference>
<dbReference type="Pfam" id="PF02518">
    <property type="entry name" value="HATPase_c"/>
    <property type="match status" value="1"/>
</dbReference>
<dbReference type="EMBL" id="SLUO01000011">
    <property type="protein sequence ID" value="TCL56668.1"/>
    <property type="molecule type" value="Genomic_DNA"/>
</dbReference>
<dbReference type="Proteomes" id="UP000295718">
    <property type="component" value="Unassembled WGS sequence"/>
</dbReference>
<organism evidence="8 9">
    <name type="scientific">Kineothrix alysoides</name>
    <dbReference type="NCBI Taxonomy" id="1469948"/>
    <lineage>
        <taxon>Bacteria</taxon>
        <taxon>Bacillati</taxon>
        <taxon>Bacillota</taxon>
        <taxon>Clostridia</taxon>
        <taxon>Lachnospirales</taxon>
        <taxon>Lachnospiraceae</taxon>
        <taxon>Kineothrix</taxon>
    </lineage>
</organism>
<evidence type="ECO:0000259" key="7">
    <source>
        <dbReference type="PROSITE" id="PS50885"/>
    </source>
</evidence>
<dbReference type="InterPro" id="IPR010559">
    <property type="entry name" value="Sig_transdc_His_kin_internal"/>
</dbReference>
<evidence type="ECO:0000256" key="2">
    <source>
        <dbReference type="ARBA" id="ARBA00022553"/>
    </source>
</evidence>
<dbReference type="InterPro" id="IPR036890">
    <property type="entry name" value="HATPase_C_sf"/>
</dbReference>
<dbReference type="Pfam" id="PF06580">
    <property type="entry name" value="His_kinase"/>
    <property type="match status" value="1"/>
</dbReference>
<dbReference type="AlphaFoldDB" id="A0A4R1QS70"/>